<dbReference type="GeneID" id="108076214"/>
<organism evidence="2 3">
    <name type="scientific">Drosophila kikkawai</name>
    <name type="common">Fruit fly</name>
    <dbReference type="NCBI Taxonomy" id="30033"/>
    <lineage>
        <taxon>Eukaryota</taxon>
        <taxon>Metazoa</taxon>
        <taxon>Ecdysozoa</taxon>
        <taxon>Arthropoda</taxon>
        <taxon>Hexapoda</taxon>
        <taxon>Insecta</taxon>
        <taxon>Pterygota</taxon>
        <taxon>Neoptera</taxon>
        <taxon>Endopterygota</taxon>
        <taxon>Diptera</taxon>
        <taxon>Brachycera</taxon>
        <taxon>Muscomorpha</taxon>
        <taxon>Ephydroidea</taxon>
        <taxon>Drosophilidae</taxon>
        <taxon>Drosophila</taxon>
        <taxon>Sophophora</taxon>
    </lineage>
</organism>
<proteinExistence type="predicted"/>
<evidence type="ECO:0000256" key="1">
    <source>
        <dbReference type="SAM" id="SignalP"/>
    </source>
</evidence>
<dbReference type="Pfam" id="PF15989">
    <property type="entry name" value="DUF4768"/>
    <property type="match status" value="1"/>
</dbReference>
<reference evidence="2" key="1">
    <citation type="submission" date="2025-05" db="UniProtKB">
        <authorList>
            <consortium name="RefSeq"/>
        </authorList>
    </citation>
    <scope>NUCLEOTIDE SEQUENCE [LARGE SCALE GENOMIC DNA]</scope>
    <source>
        <strain evidence="2">14028-0561.14</strain>
    </source>
</reference>
<dbReference type="Proteomes" id="UP001652661">
    <property type="component" value="Chromosome 2R"/>
</dbReference>
<feature type="signal peptide" evidence="1">
    <location>
        <begin position="1"/>
        <end position="24"/>
    </location>
</feature>
<keyword evidence="1" id="KW-0732">Signal</keyword>
<evidence type="ECO:0000313" key="2">
    <source>
        <dbReference type="Proteomes" id="UP001652661"/>
    </source>
</evidence>
<dbReference type="OrthoDB" id="7850108at2759"/>
<dbReference type="AlphaFoldDB" id="A0A6P4IPQ0"/>
<gene>
    <name evidence="3" type="primary">LOC108076214</name>
</gene>
<name>A0A6P4IPQ0_DROKI</name>
<protein>
    <submittedName>
        <fullName evidence="3">Uncharacterized protein</fullName>
    </submittedName>
</protein>
<sequence length="138" mass="16007">MRLPLDPVILLVICGALLPLEIVARSLPPAIVETTPAIEETTSAIPLQPQHISRSKRAIPSIPMDFHTKHLPCDMDLRGGQSYMSAFPNQCVWAYNNRYRSEDNYAIYKTYQLESFFFGQYHERLKRYEVEPHSYDYN</sequence>
<accession>A0A6P4IPQ0</accession>
<keyword evidence="2" id="KW-1185">Reference proteome</keyword>
<evidence type="ECO:0000313" key="3">
    <source>
        <dbReference type="RefSeq" id="XP_017024443.1"/>
    </source>
</evidence>
<dbReference type="InterPro" id="IPR031931">
    <property type="entry name" value="DUF4768"/>
</dbReference>
<dbReference type="RefSeq" id="XP_017024443.1">
    <property type="nucleotide sequence ID" value="XM_017168954.3"/>
</dbReference>
<reference evidence="3" key="2">
    <citation type="submission" date="2025-08" db="UniProtKB">
        <authorList>
            <consortium name="RefSeq"/>
        </authorList>
    </citation>
    <scope>IDENTIFICATION</scope>
    <source>
        <strain evidence="3">14028-0561.14</strain>
        <tissue evidence="3">Whole fly</tissue>
    </source>
</reference>
<feature type="chain" id="PRO_5027550235" evidence="1">
    <location>
        <begin position="25"/>
        <end position="138"/>
    </location>
</feature>